<comment type="caution">
    <text evidence="1">The sequence shown here is derived from an EMBL/GenBank/DDBJ whole genome shotgun (WGS) entry which is preliminary data.</text>
</comment>
<dbReference type="PANTHER" id="PTHR33116:SF86">
    <property type="entry name" value="REVERSE TRANSCRIPTASE DOMAIN-CONTAINING PROTEIN"/>
    <property type="match status" value="1"/>
</dbReference>
<keyword evidence="2" id="KW-1185">Reference proteome</keyword>
<dbReference type="PANTHER" id="PTHR33116">
    <property type="entry name" value="REVERSE TRANSCRIPTASE ZINC-BINDING DOMAIN-CONTAINING PROTEIN-RELATED-RELATED"/>
    <property type="match status" value="1"/>
</dbReference>
<dbReference type="Proteomes" id="UP000187203">
    <property type="component" value="Unassembled WGS sequence"/>
</dbReference>
<organism evidence="1 2">
    <name type="scientific">Corchorus olitorius</name>
    <dbReference type="NCBI Taxonomy" id="93759"/>
    <lineage>
        <taxon>Eukaryota</taxon>
        <taxon>Viridiplantae</taxon>
        <taxon>Streptophyta</taxon>
        <taxon>Embryophyta</taxon>
        <taxon>Tracheophyta</taxon>
        <taxon>Spermatophyta</taxon>
        <taxon>Magnoliopsida</taxon>
        <taxon>eudicotyledons</taxon>
        <taxon>Gunneridae</taxon>
        <taxon>Pentapetalae</taxon>
        <taxon>rosids</taxon>
        <taxon>malvids</taxon>
        <taxon>Malvales</taxon>
        <taxon>Malvaceae</taxon>
        <taxon>Grewioideae</taxon>
        <taxon>Apeibeae</taxon>
        <taxon>Corchorus</taxon>
    </lineage>
</organism>
<evidence type="ECO:0000313" key="2">
    <source>
        <dbReference type="Proteomes" id="UP000187203"/>
    </source>
</evidence>
<reference evidence="2" key="1">
    <citation type="submission" date="2013-09" db="EMBL/GenBank/DDBJ databases">
        <title>Corchorus olitorius genome sequencing.</title>
        <authorList>
            <person name="Alam M."/>
            <person name="Haque M.S."/>
            <person name="Islam M.S."/>
            <person name="Emdad E.M."/>
            <person name="Islam M.M."/>
            <person name="Ahmed B."/>
            <person name="Halim A."/>
            <person name="Hossen Q.M.M."/>
            <person name="Hossain M.Z."/>
            <person name="Ahmed R."/>
            <person name="Khan M.M."/>
            <person name="Islam R."/>
            <person name="Rashid M.M."/>
            <person name="Khan S.A."/>
            <person name="Rahman M.S."/>
            <person name="Alam M."/>
            <person name="Yahiya A.S."/>
            <person name="Khan M.S."/>
            <person name="Azam M.S."/>
            <person name="Haque T."/>
            <person name="Lashkar M.Z.H."/>
            <person name="Akhand A.I."/>
            <person name="Morshed G."/>
            <person name="Roy S."/>
            <person name="Uddin K.S."/>
            <person name="Rabeya T."/>
            <person name="Hossain A.S."/>
            <person name="Chowdhury A."/>
            <person name="Snigdha A.R."/>
            <person name="Mortoza M.S."/>
            <person name="Matin S.A."/>
            <person name="Hoque S.M.E."/>
            <person name="Islam M.K."/>
            <person name="Roy D.K."/>
            <person name="Haider R."/>
            <person name="Moosa M.M."/>
            <person name="Elias S.M."/>
            <person name="Hasan A.M."/>
            <person name="Jahan S."/>
            <person name="Shafiuddin M."/>
            <person name="Mahmood N."/>
            <person name="Shommy N.S."/>
        </authorList>
    </citation>
    <scope>NUCLEOTIDE SEQUENCE [LARGE SCALE GENOMIC DNA]</scope>
    <source>
        <strain evidence="2">cv. O-4</strain>
    </source>
</reference>
<evidence type="ECO:0008006" key="3">
    <source>
        <dbReference type="Google" id="ProtNLM"/>
    </source>
</evidence>
<dbReference type="OrthoDB" id="1936608at2759"/>
<protein>
    <recommendedName>
        <fullName evidence="3">Reverse transcriptase</fullName>
    </recommendedName>
</protein>
<name>A0A1R3FWW6_9ROSI</name>
<accession>A0A1R3FWW6</accession>
<dbReference type="STRING" id="93759.A0A1R3FWW6"/>
<dbReference type="EMBL" id="AWUE01024585">
    <property type="protein sequence ID" value="OMO50334.1"/>
    <property type="molecule type" value="Genomic_DNA"/>
</dbReference>
<dbReference type="AlphaFoldDB" id="A0A1R3FWW6"/>
<evidence type="ECO:0000313" key="1">
    <source>
        <dbReference type="EMBL" id="OMO50334.1"/>
    </source>
</evidence>
<sequence>MVRILEKYSRASGQMINLNKSRIVFSANTSDEQKEEMKRILQIEDAPNTGTYLGIPSFCGKTKRQAMSYVKEKVVKKLSMWKQHLLTQAVKKVETSFLNEESGDVGDDADG</sequence>
<gene>
    <name evidence="1" type="ORF">COLO4_38124</name>
</gene>
<proteinExistence type="predicted"/>